<protein>
    <submittedName>
        <fullName evidence="1">Uncharacterized protein</fullName>
    </submittedName>
</protein>
<accession>A0ACB0Z8R1</accession>
<gene>
    <name evidence="1" type="ORF">MENTE1834_LOCUS21744</name>
</gene>
<proteinExistence type="predicted"/>
<sequence>MPIIFLCVCLSLVGITIIQEFSVAKFGLLVLAIAFLIYFVFIWERTFLNRFPIFKENFSLINDKIASFVQIILNGKIELFNGEEFLNNDPKIVEEENKIKIITGNIKIYPLKDEEKINGNYKQRRRRKSNELTKIN</sequence>
<organism evidence="1 2">
    <name type="scientific">Meloidogyne enterolobii</name>
    <name type="common">Root-knot nematode worm</name>
    <name type="synonym">Meloidogyne mayaguensis</name>
    <dbReference type="NCBI Taxonomy" id="390850"/>
    <lineage>
        <taxon>Eukaryota</taxon>
        <taxon>Metazoa</taxon>
        <taxon>Ecdysozoa</taxon>
        <taxon>Nematoda</taxon>
        <taxon>Chromadorea</taxon>
        <taxon>Rhabditida</taxon>
        <taxon>Tylenchina</taxon>
        <taxon>Tylenchomorpha</taxon>
        <taxon>Tylenchoidea</taxon>
        <taxon>Meloidogynidae</taxon>
        <taxon>Meloidogyninae</taxon>
        <taxon>Meloidogyne</taxon>
    </lineage>
</organism>
<evidence type="ECO:0000313" key="1">
    <source>
        <dbReference type="EMBL" id="CAK5074969.1"/>
    </source>
</evidence>
<name>A0ACB0Z8R1_MELEN</name>
<dbReference type="Proteomes" id="UP001497535">
    <property type="component" value="Unassembled WGS sequence"/>
</dbReference>
<evidence type="ECO:0000313" key="2">
    <source>
        <dbReference type="Proteomes" id="UP001497535"/>
    </source>
</evidence>
<keyword evidence="2" id="KW-1185">Reference proteome</keyword>
<reference evidence="1" key="1">
    <citation type="submission" date="2023-11" db="EMBL/GenBank/DDBJ databases">
        <authorList>
            <person name="Poullet M."/>
        </authorList>
    </citation>
    <scope>NUCLEOTIDE SEQUENCE</scope>
    <source>
        <strain evidence="1">E1834</strain>
    </source>
</reference>
<dbReference type="EMBL" id="CAVMJV010000027">
    <property type="protein sequence ID" value="CAK5074969.1"/>
    <property type="molecule type" value="Genomic_DNA"/>
</dbReference>
<comment type="caution">
    <text evidence="1">The sequence shown here is derived from an EMBL/GenBank/DDBJ whole genome shotgun (WGS) entry which is preliminary data.</text>
</comment>